<gene>
    <name evidence="1" type="ORF">BN85303430</name>
</gene>
<dbReference type="InterPro" id="IPR023198">
    <property type="entry name" value="PGP-like_dom2"/>
</dbReference>
<dbReference type="STRING" id="61635.BN85303430"/>
<dbReference type="InterPro" id="IPR050155">
    <property type="entry name" value="HAD-like_hydrolase_sf"/>
</dbReference>
<keyword evidence="2" id="KW-1185">Reference proteome</keyword>
<dbReference type="Gene3D" id="3.40.50.1000">
    <property type="entry name" value="HAD superfamily/HAD-like"/>
    <property type="match status" value="1"/>
</dbReference>
<protein>
    <submittedName>
        <fullName evidence="1">Phosphoglycolate phosphatase</fullName>
    </submittedName>
</protein>
<name>U4KSQ8_9MOLU</name>
<dbReference type="SUPFAM" id="SSF56784">
    <property type="entry name" value="HAD-like"/>
    <property type="match status" value="1"/>
</dbReference>
<dbReference type="Proteomes" id="UP000032737">
    <property type="component" value="Chromosome"/>
</dbReference>
<dbReference type="OrthoDB" id="9807630at2"/>
<evidence type="ECO:0000313" key="1">
    <source>
        <dbReference type="EMBL" id="CCV65364.1"/>
    </source>
</evidence>
<evidence type="ECO:0000313" key="2">
    <source>
        <dbReference type="Proteomes" id="UP000032737"/>
    </source>
</evidence>
<dbReference type="Pfam" id="PF13419">
    <property type="entry name" value="HAD_2"/>
    <property type="match status" value="1"/>
</dbReference>
<proteinExistence type="predicted"/>
<dbReference type="HOGENOM" id="CLU_045011_19_2_14"/>
<dbReference type="RefSeq" id="WP_030004225.1">
    <property type="nucleotide sequence ID" value="NC_022549.1"/>
</dbReference>
<sequence>MKKYVIWDFNGTVLDDLKLSVDLLNLMLKRQNKKQLTVEQYLDVFGFPIKTYYEKAGISFEKESFDEMANFFISQYQPESLNQSLNKGVKKTLERLKQLGVKNILLSASEQNNLEEQIKHFKLDHLFEAVLGTDNIKAHGKVYKGIDYLKTHQINPKDCLYIGDTTHDYEVAQALGVEVLLYTGGHQSERVLNQTGARLVTGISDIIKYI</sequence>
<organism evidence="1 2">
    <name type="scientific">Acholeplasma brassicae</name>
    <dbReference type="NCBI Taxonomy" id="61635"/>
    <lineage>
        <taxon>Bacteria</taxon>
        <taxon>Bacillati</taxon>
        <taxon>Mycoplasmatota</taxon>
        <taxon>Mollicutes</taxon>
        <taxon>Acholeplasmatales</taxon>
        <taxon>Acholeplasmataceae</taxon>
        <taxon>Acholeplasma</taxon>
    </lineage>
</organism>
<dbReference type="GO" id="GO:0006281">
    <property type="term" value="P:DNA repair"/>
    <property type="evidence" value="ECO:0007669"/>
    <property type="project" value="TreeGrafter"/>
</dbReference>
<dbReference type="InterPro" id="IPR041492">
    <property type="entry name" value="HAD_2"/>
</dbReference>
<dbReference type="SFLD" id="SFLDS00003">
    <property type="entry name" value="Haloacid_Dehalogenase"/>
    <property type="match status" value="1"/>
</dbReference>
<accession>U4KSQ8</accession>
<dbReference type="InterPro" id="IPR023214">
    <property type="entry name" value="HAD_sf"/>
</dbReference>
<dbReference type="AlphaFoldDB" id="U4KSQ8"/>
<dbReference type="PANTHER" id="PTHR43434:SF1">
    <property type="entry name" value="PHOSPHOGLYCOLATE PHOSPHATASE"/>
    <property type="match status" value="1"/>
</dbReference>
<dbReference type="Gene3D" id="1.10.150.240">
    <property type="entry name" value="Putative phosphatase, domain 2"/>
    <property type="match status" value="1"/>
</dbReference>
<dbReference type="PANTHER" id="PTHR43434">
    <property type="entry name" value="PHOSPHOGLYCOLATE PHOSPHATASE"/>
    <property type="match status" value="1"/>
</dbReference>
<dbReference type="InterPro" id="IPR036412">
    <property type="entry name" value="HAD-like_sf"/>
</dbReference>
<dbReference type="GO" id="GO:0008967">
    <property type="term" value="F:phosphoglycolate phosphatase activity"/>
    <property type="evidence" value="ECO:0007669"/>
    <property type="project" value="TreeGrafter"/>
</dbReference>
<dbReference type="SFLD" id="SFLDG01129">
    <property type="entry name" value="C1.5:_HAD__Beta-PGM__Phosphata"/>
    <property type="match status" value="1"/>
</dbReference>
<dbReference type="GO" id="GO:0005829">
    <property type="term" value="C:cytosol"/>
    <property type="evidence" value="ECO:0007669"/>
    <property type="project" value="TreeGrafter"/>
</dbReference>
<reference evidence="1 2" key="1">
    <citation type="journal article" date="2013" name="J. Mol. Microbiol. Biotechnol.">
        <title>Analysis of the Complete Genomes of Acholeplasma brassicae , A. palmae and A. laidlawii and Their Comparison to the Obligate Parasites from ' Candidatus Phytoplasma'.</title>
        <authorList>
            <person name="Kube M."/>
            <person name="Siewert C."/>
            <person name="Migdoll A.M."/>
            <person name="Duduk B."/>
            <person name="Holz S."/>
            <person name="Rabus R."/>
            <person name="Seemuller E."/>
            <person name="Mitrovic J."/>
            <person name="Muller I."/>
            <person name="Buttner C."/>
            <person name="Reinhardt R."/>
        </authorList>
    </citation>
    <scope>NUCLEOTIDE SEQUENCE [LARGE SCALE GENOMIC DNA]</scope>
    <source>
        <strain evidence="2">0502</strain>
    </source>
</reference>
<dbReference type="EMBL" id="FO681348">
    <property type="protein sequence ID" value="CCV65364.1"/>
    <property type="molecule type" value="Genomic_DNA"/>
</dbReference>
<dbReference type="KEGG" id="abra:BN85303430"/>